<dbReference type="RefSeq" id="WP_089220858.1">
    <property type="nucleotide sequence ID" value="NZ_FZOS01000029.1"/>
</dbReference>
<sequence length="248" mass="27084">MSAHTLPTPGRRNLVRSLLIASLLVGLNVPAMPAAAIPVFDASNYAQNVLTAARTLQQINQQIQSLQNEAAMLINMGKNLSRVDFPQLQALRDRLAEIDTLIAEARGLAFEVSRLDDQFGEMFPDAFDTALRLDQRVTGARARLDTSMATFRQTMAVQAAIAENVRKDSEAMAEIIATSQEAEGALQAAQATNQLLALTAKQQLQLQSMLATQFRSTSIEQARRAQAEQDAQAVTRRFLGSGRAYTPQ</sequence>
<gene>
    <name evidence="2" type="ORF">SAMN06295912_12911</name>
</gene>
<proteinExistence type="predicted"/>
<feature type="coiled-coil region" evidence="1">
    <location>
        <begin position="49"/>
        <end position="108"/>
    </location>
</feature>
<dbReference type="NCBIfam" id="TIGR02780">
    <property type="entry name" value="TrbJ_Ti"/>
    <property type="match status" value="1"/>
</dbReference>
<evidence type="ECO:0000313" key="3">
    <source>
        <dbReference type="Proteomes" id="UP000198281"/>
    </source>
</evidence>
<organism evidence="2 3">
    <name type="scientific">Edaphosphingomonas laterariae</name>
    <dbReference type="NCBI Taxonomy" id="861865"/>
    <lineage>
        <taxon>Bacteria</taxon>
        <taxon>Pseudomonadati</taxon>
        <taxon>Pseudomonadota</taxon>
        <taxon>Alphaproteobacteria</taxon>
        <taxon>Sphingomonadales</taxon>
        <taxon>Rhizorhabdaceae</taxon>
        <taxon>Edaphosphingomonas</taxon>
    </lineage>
</organism>
<dbReference type="OrthoDB" id="9807335at2"/>
<reference evidence="3" key="1">
    <citation type="submission" date="2017-06" db="EMBL/GenBank/DDBJ databases">
        <authorList>
            <person name="Varghese N."/>
            <person name="Submissions S."/>
        </authorList>
    </citation>
    <scope>NUCLEOTIDE SEQUENCE [LARGE SCALE GENOMIC DNA]</scope>
    <source>
        <strain evidence="3">LNB2</strain>
    </source>
</reference>
<dbReference type="AlphaFoldDB" id="A0A239J0I1"/>
<dbReference type="Proteomes" id="UP000198281">
    <property type="component" value="Unassembled WGS sequence"/>
</dbReference>
<name>A0A239J0I1_9SPHN</name>
<keyword evidence="1" id="KW-0175">Coiled coil</keyword>
<evidence type="ECO:0000313" key="2">
    <source>
        <dbReference type="EMBL" id="SNS99275.1"/>
    </source>
</evidence>
<accession>A0A239J0I1</accession>
<dbReference type="EMBL" id="FZOS01000029">
    <property type="protein sequence ID" value="SNS99275.1"/>
    <property type="molecule type" value="Genomic_DNA"/>
</dbReference>
<protein>
    <submittedName>
        <fullName evidence="2">P-type conjugative transfer protein TrbJ</fullName>
    </submittedName>
</protein>
<dbReference type="NCBIfam" id="NF010448">
    <property type="entry name" value="PRK13874.1"/>
    <property type="match status" value="1"/>
</dbReference>
<dbReference type="InterPro" id="IPR014147">
    <property type="entry name" value="T4SS_TrbJ"/>
</dbReference>
<keyword evidence="3" id="KW-1185">Reference proteome</keyword>
<dbReference type="InterPro" id="IPR006311">
    <property type="entry name" value="TAT_signal"/>
</dbReference>
<evidence type="ECO:0000256" key="1">
    <source>
        <dbReference type="SAM" id="Coils"/>
    </source>
</evidence>
<dbReference type="PROSITE" id="PS51318">
    <property type="entry name" value="TAT"/>
    <property type="match status" value="1"/>
</dbReference>